<organism evidence="3 4">
    <name type="scientific">Arthrobacter russicus</name>
    <dbReference type="NCBI Taxonomy" id="172040"/>
    <lineage>
        <taxon>Bacteria</taxon>
        <taxon>Bacillati</taxon>
        <taxon>Actinomycetota</taxon>
        <taxon>Actinomycetes</taxon>
        <taxon>Micrococcales</taxon>
        <taxon>Micrococcaceae</taxon>
        <taxon>Arthrobacter</taxon>
    </lineage>
</organism>
<accession>A0ABU1J6S1</accession>
<name>A0ABU1J6S1_9MICC</name>
<keyword evidence="2" id="KW-1133">Transmembrane helix</keyword>
<protein>
    <submittedName>
        <fullName evidence="3">Uncharacterized protein</fullName>
    </submittedName>
</protein>
<reference evidence="3 4" key="1">
    <citation type="submission" date="2023-07" db="EMBL/GenBank/DDBJ databases">
        <title>Sequencing the genomes of 1000 actinobacteria strains.</title>
        <authorList>
            <person name="Klenk H.-P."/>
        </authorList>
    </citation>
    <scope>NUCLEOTIDE SEQUENCE [LARGE SCALE GENOMIC DNA]</scope>
    <source>
        <strain evidence="3 4">DSM 14555</strain>
    </source>
</reference>
<keyword evidence="2" id="KW-0472">Membrane</keyword>
<gene>
    <name evidence="3" type="ORF">JOE69_000333</name>
</gene>
<comment type="caution">
    <text evidence="3">The sequence shown here is derived from an EMBL/GenBank/DDBJ whole genome shotgun (WGS) entry which is preliminary data.</text>
</comment>
<evidence type="ECO:0000313" key="3">
    <source>
        <dbReference type="EMBL" id="MDR6268095.1"/>
    </source>
</evidence>
<feature type="transmembrane region" description="Helical" evidence="2">
    <location>
        <begin position="40"/>
        <end position="62"/>
    </location>
</feature>
<evidence type="ECO:0000256" key="2">
    <source>
        <dbReference type="SAM" id="Phobius"/>
    </source>
</evidence>
<sequence length="206" mass="22949">MAASARATQSSKPPRTGSWQQDGDSSVLQFTALPMRMHTLALVITLMVLPIGAATAAMLISLDMMNFRFPVRVTIVVVGLGLAVPVCLIFFRTIRALATEYTVRLTPSRIDISSAREQQSFALQDIRLLRWRSQTDYARLVLVTGTRKISLLAGLRRARLRSDRSIVLPPIPEGYQQHLASLGFSMRRTWRAPDLVSFRRADGAQP</sequence>
<keyword evidence="4" id="KW-1185">Reference proteome</keyword>
<evidence type="ECO:0000313" key="4">
    <source>
        <dbReference type="Proteomes" id="UP001185069"/>
    </source>
</evidence>
<feature type="region of interest" description="Disordered" evidence="1">
    <location>
        <begin position="1"/>
        <end position="22"/>
    </location>
</feature>
<dbReference type="RefSeq" id="WP_309795530.1">
    <property type="nucleotide sequence ID" value="NZ_BAAAHY010000006.1"/>
</dbReference>
<proteinExistence type="predicted"/>
<dbReference type="EMBL" id="JAVDQF010000001">
    <property type="protein sequence ID" value="MDR6268095.1"/>
    <property type="molecule type" value="Genomic_DNA"/>
</dbReference>
<dbReference type="Proteomes" id="UP001185069">
    <property type="component" value="Unassembled WGS sequence"/>
</dbReference>
<feature type="transmembrane region" description="Helical" evidence="2">
    <location>
        <begin position="69"/>
        <end position="91"/>
    </location>
</feature>
<evidence type="ECO:0000256" key="1">
    <source>
        <dbReference type="SAM" id="MobiDB-lite"/>
    </source>
</evidence>
<keyword evidence="2" id="KW-0812">Transmembrane</keyword>